<dbReference type="Pfam" id="PF01010">
    <property type="entry name" value="Proton_antipo_C"/>
    <property type="match status" value="1"/>
</dbReference>
<proteinExistence type="inferred from homology"/>
<feature type="transmembrane region" description="Helical" evidence="16">
    <location>
        <begin position="344"/>
        <end position="363"/>
    </location>
</feature>
<dbReference type="PRINTS" id="PR01435">
    <property type="entry name" value="NPOXDRDTASE5"/>
</dbReference>
<evidence type="ECO:0000259" key="19">
    <source>
        <dbReference type="Pfam" id="PF01010"/>
    </source>
</evidence>
<dbReference type="InterPro" id="IPR001516">
    <property type="entry name" value="Proton_antipo_N"/>
</dbReference>
<evidence type="ECO:0000313" key="20">
    <source>
        <dbReference type="EMBL" id="EDZ93394.1"/>
    </source>
</evidence>
<dbReference type="Pfam" id="PF00662">
    <property type="entry name" value="Proton_antipo_N"/>
    <property type="match status" value="1"/>
</dbReference>
<dbReference type="PANTHER" id="PTHR42829:SF2">
    <property type="entry name" value="NADH-UBIQUINONE OXIDOREDUCTASE CHAIN 5"/>
    <property type="match status" value="1"/>
</dbReference>
<feature type="transmembrane region" description="Helical" evidence="16">
    <location>
        <begin position="317"/>
        <end position="338"/>
    </location>
</feature>
<feature type="transmembrane region" description="Helical" evidence="16">
    <location>
        <begin position="98"/>
        <end position="117"/>
    </location>
</feature>
<dbReference type="PRINTS" id="PR01434">
    <property type="entry name" value="NADHDHGNASE5"/>
</dbReference>
<name>B5W561_LIMMA</name>
<feature type="transmembrane region" description="Helical" evidence="16">
    <location>
        <begin position="179"/>
        <end position="197"/>
    </location>
</feature>
<dbReference type="InterPro" id="IPR018393">
    <property type="entry name" value="NADHpl_OxRdtase_5_subgr"/>
</dbReference>
<dbReference type="InterPro" id="IPR003945">
    <property type="entry name" value="NU5C-like"/>
</dbReference>
<evidence type="ECO:0000256" key="3">
    <source>
        <dbReference type="ARBA" id="ARBA00022692"/>
    </source>
</evidence>
<sequence>MVIGMSTHLSLLKNGVGGPLLGTLVEKDGYLFRSDKLCVTIGIGLTHLLRSIKLSSVMEPLYQYAWLIPVLPLFGAMLVGIGLISLNKATNKIRQGSAIFLISLLGASMVLSFALLASQINGHESYTRIIEWAAAGDFKISMGYTIDHLTAVMLAIVTTVALLVMVYTDGYMAHDPGYVRFYAYLSLFSSSMLGLVVCPNLLQVYIFWELVGVSSYLLIGFWYDRKPAADACQKAFITNRVGDFGLLLGILGLYWATNTFEFELMGSRLEHLVESGSISGALAALFAILVFLGPVAKSAQFPLHVWLPDAMEGPTPISALIHAATMVAAGVFLIARMYPVFEGIPVVMTTIAWTGCFTAFLGASIAITQNDIKKGLAYSTISQLGYMVMAMGVGAYSAGLFHLMTHAYFKAMLFLCSGSVIHGMEAVVGHDPVLAQDMRLMGGLRKYMPITSTCFLIGTLAICGIPPFAGFWSKDEILSSAFASNPALWVVGWLTAGITAFYMFRMYFSTFEGQFRGNDTTIQQQLTAEANGPNYAFGPGAMNPEELHSDDHGHGHNHGHGHSDSPHESPWTMTIALMALAVPSVFIGLLGTPFNNYFEMFIHAPGESIAEVMEHLAEFELGEFVIMAGSSVGIALIGITLASLMYLKHQIAPNAIAKKIQPLYQFSLNKWYLDDINDLLFVKGSRRLARQILEVDYRVVDGAVNLTGLVALVTGEGLKYLENGRAQFYALIVFVAVLGFVVFSGIG</sequence>
<feature type="transmembrane region" description="Helical" evidence="16">
    <location>
        <begin position="276"/>
        <end position="296"/>
    </location>
</feature>
<evidence type="ECO:0000256" key="14">
    <source>
        <dbReference type="RuleBase" id="RU000320"/>
    </source>
</evidence>
<comment type="catalytic activity">
    <reaction evidence="13">
        <text>a plastoquinone + NADH + (n+1) H(+)(in) = a plastoquinol + NAD(+) + n H(+)(out)</text>
        <dbReference type="Rhea" id="RHEA:42608"/>
        <dbReference type="Rhea" id="RHEA-COMP:9561"/>
        <dbReference type="Rhea" id="RHEA-COMP:9562"/>
        <dbReference type="ChEBI" id="CHEBI:15378"/>
        <dbReference type="ChEBI" id="CHEBI:17757"/>
        <dbReference type="ChEBI" id="CHEBI:57540"/>
        <dbReference type="ChEBI" id="CHEBI:57945"/>
        <dbReference type="ChEBI" id="CHEBI:62192"/>
    </reaction>
</comment>
<evidence type="ECO:0000256" key="12">
    <source>
        <dbReference type="ARBA" id="ARBA00047726"/>
    </source>
</evidence>
<evidence type="ECO:0000256" key="11">
    <source>
        <dbReference type="ARBA" id="ARBA00025624"/>
    </source>
</evidence>
<evidence type="ECO:0000256" key="1">
    <source>
        <dbReference type="ARBA" id="ARBA00004127"/>
    </source>
</evidence>
<evidence type="ECO:0000256" key="16">
    <source>
        <dbReference type="SAM" id="Phobius"/>
    </source>
</evidence>
<feature type="transmembrane region" description="Helical" evidence="16">
    <location>
        <begin position="203"/>
        <end position="223"/>
    </location>
</feature>
<feature type="transmembrane region" description="Helical" evidence="16">
    <location>
        <begin position="384"/>
        <end position="401"/>
    </location>
</feature>
<keyword evidence="10 16" id="KW-0472">Membrane</keyword>
<evidence type="ECO:0000259" key="18">
    <source>
        <dbReference type="Pfam" id="PF00662"/>
    </source>
</evidence>
<comment type="similarity">
    <text evidence="2">Belongs to the complex I subunit 5 family.</text>
</comment>
<evidence type="ECO:0000313" key="21">
    <source>
        <dbReference type="Proteomes" id="UP000004061"/>
    </source>
</evidence>
<dbReference type="GO" id="GO:0015990">
    <property type="term" value="P:electron transport coupled proton transport"/>
    <property type="evidence" value="ECO:0007669"/>
    <property type="project" value="TreeGrafter"/>
</dbReference>
<evidence type="ECO:0000256" key="10">
    <source>
        <dbReference type="ARBA" id="ARBA00023136"/>
    </source>
</evidence>
<accession>B5W561</accession>
<dbReference type="PANTHER" id="PTHR42829">
    <property type="entry name" value="NADH-UBIQUINONE OXIDOREDUCTASE CHAIN 5"/>
    <property type="match status" value="1"/>
</dbReference>
<comment type="caution">
    <text evidence="20">The sequence shown here is derived from an EMBL/GenBank/DDBJ whole genome shotgun (WGS) entry which is preliminary data.</text>
</comment>
<comment type="catalytic activity">
    <reaction evidence="12">
        <text>a plastoquinone + NADPH + (n+1) H(+)(in) = a plastoquinol + NADP(+) + n H(+)(out)</text>
        <dbReference type="Rhea" id="RHEA:42612"/>
        <dbReference type="Rhea" id="RHEA-COMP:9561"/>
        <dbReference type="Rhea" id="RHEA-COMP:9562"/>
        <dbReference type="ChEBI" id="CHEBI:15378"/>
        <dbReference type="ChEBI" id="CHEBI:17757"/>
        <dbReference type="ChEBI" id="CHEBI:57783"/>
        <dbReference type="ChEBI" id="CHEBI:58349"/>
        <dbReference type="ChEBI" id="CHEBI:62192"/>
    </reaction>
</comment>
<evidence type="ECO:0000256" key="5">
    <source>
        <dbReference type="ARBA" id="ARBA00022857"/>
    </source>
</evidence>
<comment type="subcellular location">
    <subcellularLocation>
        <location evidence="1">Endomembrane system</location>
        <topology evidence="1">Multi-pass membrane protein</topology>
    </subcellularLocation>
    <subcellularLocation>
        <location evidence="14">Membrane</location>
        <topology evidence="14">Multi-pass membrane protein</topology>
    </subcellularLocation>
</comment>
<evidence type="ECO:0000256" key="2">
    <source>
        <dbReference type="ARBA" id="ARBA00008200"/>
    </source>
</evidence>
<feature type="transmembrane region" description="Helical" evidence="16">
    <location>
        <begin position="728"/>
        <end position="746"/>
    </location>
</feature>
<keyword evidence="9" id="KW-0520">NAD</keyword>
<evidence type="ECO:0000256" key="9">
    <source>
        <dbReference type="ARBA" id="ARBA00023027"/>
    </source>
</evidence>
<dbReference type="GO" id="GO:0003954">
    <property type="term" value="F:NADH dehydrogenase activity"/>
    <property type="evidence" value="ECO:0007669"/>
    <property type="project" value="TreeGrafter"/>
</dbReference>
<keyword evidence="4" id="KW-0874">Quinone</keyword>
<keyword evidence="5" id="KW-0521">NADP</keyword>
<dbReference type="GO" id="GO:0042773">
    <property type="term" value="P:ATP synthesis coupled electron transport"/>
    <property type="evidence" value="ECO:0007669"/>
    <property type="project" value="InterPro"/>
</dbReference>
<dbReference type="EMBL" id="ABYK01000033">
    <property type="protein sequence ID" value="EDZ93394.1"/>
    <property type="molecule type" value="Genomic_DNA"/>
</dbReference>
<keyword evidence="3 14" id="KW-0812">Transmembrane</keyword>
<dbReference type="GO" id="GO:0008137">
    <property type="term" value="F:NADH dehydrogenase (ubiquinone) activity"/>
    <property type="evidence" value="ECO:0007669"/>
    <property type="project" value="InterPro"/>
</dbReference>
<evidence type="ECO:0000259" key="17">
    <source>
        <dbReference type="Pfam" id="PF00361"/>
    </source>
</evidence>
<dbReference type="NCBIfam" id="NF005141">
    <property type="entry name" value="PRK06590.1"/>
    <property type="match status" value="1"/>
</dbReference>
<feature type="transmembrane region" description="Helical" evidence="16">
    <location>
        <begin position="407"/>
        <end position="427"/>
    </location>
</feature>
<dbReference type="Gene3D" id="1.20.5.2700">
    <property type="match status" value="1"/>
</dbReference>
<dbReference type="AlphaFoldDB" id="B5W561"/>
<evidence type="ECO:0000256" key="6">
    <source>
        <dbReference type="ARBA" id="ARBA00022957"/>
    </source>
</evidence>
<keyword evidence="8 16" id="KW-1133">Transmembrane helix</keyword>
<dbReference type="InterPro" id="IPR001750">
    <property type="entry name" value="ND/Mrp_TM"/>
</dbReference>
<keyword evidence="20" id="KW-0560">Oxidoreductase</keyword>
<reference evidence="20 21" key="1">
    <citation type="journal article" date="2011" name="Appl. Environ. Microbiol.">
        <title>Contribution of a Sodium Ion Gradient to Energy Conservation during Fermentation in the Cyanobacterium Arthrospira (Spirulina) maxima CS-328.</title>
        <authorList>
            <person name="Carrieri D."/>
            <person name="Ananyev G."/>
            <person name="Lenz O."/>
            <person name="Bryant D.A."/>
            <person name="Dismukes G.C."/>
        </authorList>
    </citation>
    <scope>NUCLEOTIDE SEQUENCE [LARGE SCALE GENOMIC DNA]</scope>
    <source>
        <strain evidence="20 21">CS-328</strain>
    </source>
</reference>
<dbReference type="GO" id="GO:0012505">
    <property type="term" value="C:endomembrane system"/>
    <property type="evidence" value="ECO:0007669"/>
    <property type="project" value="UniProtKB-SubCell"/>
</dbReference>
<dbReference type="NCBIfam" id="NF005626">
    <property type="entry name" value="PRK07376.1"/>
    <property type="match status" value="1"/>
</dbReference>
<feature type="transmembrane region" description="Helical" evidence="16">
    <location>
        <begin position="64"/>
        <end position="86"/>
    </location>
</feature>
<evidence type="ECO:0000256" key="15">
    <source>
        <dbReference type="SAM" id="MobiDB-lite"/>
    </source>
</evidence>
<feature type="region of interest" description="Disordered" evidence="15">
    <location>
        <begin position="546"/>
        <end position="567"/>
    </location>
</feature>
<dbReference type="GO" id="GO:0016020">
    <property type="term" value="C:membrane"/>
    <property type="evidence" value="ECO:0007669"/>
    <property type="project" value="UniProtKB-SubCell"/>
</dbReference>
<feature type="transmembrane region" description="Helical" evidence="16">
    <location>
        <begin position="235"/>
        <end position="256"/>
    </location>
</feature>
<keyword evidence="6" id="KW-0618">Plastoquinone</keyword>
<protein>
    <submittedName>
        <fullName evidence="20">Proton-translocating NADH-quinone oxidoreductase, chain L</fullName>
        <ecNumber evidence="20">1.6.5.11</ecNumber>
    </submittedName>
</protein>
<feature type="transmembrane region" description="Helical" evidence="16">
    <location>
        <begin position="624"/>
        <end position="647"/>
    </location>
</feature>
<keyword evidence="7" id="KW-1278">Translocase</keyword>
<comment type="function">
    <text evidence="11">NDH-1 shuttles electrons from NAD(P)H, via FMN and iron-sulfur (Fe-S) centers, to quinones in the respiratory chain. The immediate electron acceptor for the enzyme in this species is believed to be plastoquinone. Couples the redox reaction to proton translocation (for every two electrons transferred, four hydrogen ions are translocated across the cytoplasmic membrane), and thus conserves the redox energy in a proton gradient.</text>
</comment>
<feature type="domain" description="NADH:quinone oxidoreductase/Mrp antiporter transmembrane" evidence="17">
    <location>
        <begin position="200"/>
        <end position="498"/>
    </location>
</feature>
<dbReference type="InterPro" id="IPR002128">
    <property type="entry name" value="NADH_UbQ_OxRdtase_chlpt_su5_C"/>
</dbReference>
<feature type="transmembrane region" description="Helical" evidence="16">
    <location>
        <begin position="447"/>
        <end position="468"/>
    </location>
</feature>
<dbReference type="NCBIfam" id="TIGR01974">
    <property type="entry name" value="NDH_I_L"/>
    <property type="match status" value="1"/>
</dbReference>
<feature type="transmembrane region" description="Helical" evidence="16">
    <location>
        <begin position="148"/>
        <end position="167"/>
    </location>
</feature>
<dbReference type="EC" id="1.6.5.11" evidence="20"/>
<evidence type="ECO:0000256" key="8">
    <source>
        <dbReference type="ARBA" id="ARBA00022989"/>
    </source>
</evidence>
<evidence type="ECO:0000256" key="4">
    <source>
        <dbReference type="ARBA" id="ARBA00022719"/>
    </source>
</evidence>
<evidence type="ECO:0000256" key="13">
    <source>
        <dbReference type="ARBA" id="ARBA00048026"/>
    </source>
</evidence>
<feature type="domain" description="NADH:ubiquinone/plastoquinone oxidoreductase chloroplast chain 5 C-terminal" evidence="19">
    <location>
        <begin position="563"/>
        <end position="692"/>
    </location>
</feature>
<dbReference type="Pfam" id="PF00361">
    <property type="entry name" value="Proton_antipo_M"/>
    <property type="match status" value="1"/>
</dbReference>
<organism evidence="20 21">
    <name type="scientific">Limnospira maxima CS-328</name>
    <dbReference type="NCBI Taxonomy" id="513049"/>
    <lineage>
        <taxon>Bacteria</taxon>
        <taxon>Bacillati</taxon>
        <taxon>Cyanobacteriota</taxon>
        <taxon>Cyanophyceae</taxon>
        <taxon>Oscillatoriophycideae</taxon>
        <taxon>Oscillatoriales</taxon>
        <taxon>Sirenicapillariaceae</taxon>
        <taxon>Limnospira</taxon>
    </lineage>
</organism>
<feature type="domain" description="NADH-Ubiquinone oxidoreductase (complex I) chain 5 N-terminal" evidence="18">
    <location>
        <begin position="132"/>
        <end position="182"/>
    </location>
</feature>
<dbReference type="GO" id="GO:0048038">
    <property type="term" value="F:quinone binding"/>
    <property type="evidence" value="ECO:0007669"/>
    <property type="project" value="UniProtKB-KW"/>
</dbReference>
<dbReference type="Proteomes" id="UP000004061">
    <property type="component" value="Unassembled WGS sequence"/>
</dbReference>
<keyword evidence="21" id="KW-1185">Reference proteome</keyword>
<gene>
    <name evidence="20" type="ORF">AmaxDRAFT_3910</name>
</gene>
<feature type="transmembrane region" description="Helical" evidence="16">
    <location>
        <begin position="571"/>
        <end position="591"/>
    </location>
</feature>
<feature type="transmembrane region" description="Helical" evidence="16">
    <location>
        <begin position="488"/>
        <end position="508"/>
    </location>
</feature>
<evidence type="ECO:0000256" key="7">
    <source>
        <dbReference type="ARBA" id="ARBA00022967"/>
    </source>
</evidence>